<dbReference type="RefSeq" id="WP_046312462.1">
    <property type="nucleotide sequence ID" value="NZ_CBCSCY010000013.1"/>
</dbReference>
<evidence type="ECO:0000313" key="10">
    <source>
        <dbReference type="Proteomes" id="UP000033109"/>
    </source>
</evidence>
<reference evidence="9 10" key="1">
    <citation type="journal article" date="2015" name="Sci. Rep.">
        <title>Unraveling adaptation of Pontibacter korlensis to radiation and infertility in desert through complete genome and comparative transcriptomic analysis.</title>
        <authorList>
            <person name="Dai J."/>
            <person name="Dai W."/>
            <person name="Qiu C."/>
            <person name="Yang Z."/>
            <person name="Zhang Y."/>
            <person name="Zhou M."/>
            <person name="Zhang L."/>
            <person name="Fang C."/>
            <person name="Gao Q."/>
            <person name="Yang Q."/>
            <person name="Li X."/>
            <person name="Wang Z."/>
            <person name="Wang Z."/>
            <person name="Jia Z."/>
            <person name="Chen X."/>
        </authorList>
    </citation>
    <scope>NUCLEOTIDE SEQUENCE [LARGE SCALE GENOMIC DNA]</scope>
    <source>
        <strain evidence="9 10">X14-1T</strain>
    </source>
</reference>
<dbReference type="Pfam" id="PF04066">
    <property type="entry name" value="MrpF_PhaF"/>
    <property type="match status" value="1"/>
</dbReference>
<dbReference type="PANTHER" id="PTHR34702:SF1">
    <property type="entry name" value="NA(+)_H(+) ANTIPORTER SUBUNIT F"/>
    <property type="match status" value="1"/>
</dbReference>
<evidence type="ECO:0000256" key="2">
    <source>
        <dbReference type="ARBA" id="ARBA00009212"/>
    </source>
</evidence>
<feature type="transmembrane region" description="Helical" evidence="8">
    <location>
        <begin position="36"/>
        <end position="53"/>
    </location>
</feature>
<dbReference type="GO" id="GO:0005886">
    <property type="term" value="C:plasma membrane"/>
    <property type="evidence" value="ECO:0007669"/>
    <property type="project" value="UniProtKB-SubCell"/>
</dbReference>
<proteinExistence type="inferred from homology"/>
<dbReference type="PANTHER" id="PTHR34702">
    <property type="entry name" value="NA(+)/H(+) ANTIPORTER SUBUNIT F1"/>
    <property type="match status" value="1"/>
</dbReference>
<name>A0A0E3UXW5_9BACT</name>
<dbReference type="InterPro" id="IPR007208">
    <property type="entry name" value="MrpF/PhaF-like"/>
</dbReference>
<dbReference type="KEGG" id="pko:PKOR_17730"/>
<accession>A0A0E3UXW5</accession>
<keyword evidence="4" id="KW-1003">Cell membrane</keyword>
<dbReference type="GO" id="GO:0015385">
    <property type="term" value="F:sodium:proton antiporter activity"/>
    <property type="evidence" value="ECO:0007669"/>
    <property type="project" value="TreeGrafter"/>
</dbReference>
<evidence type="ECO:0000256" key="4">
    <source>
        <dbReference type="ARBA" id="ARBA00022475"/>
    </source>
</evidence>
<evidence type="ECO:0000256" key="6">
    <source>
        <dbReference type="ARBA" id="ARBA00022989"/>
    </source>
</evidence>
<keyword evidence="5 8" id="KW-0812">Transmembrane</keyword>
<feature type="transmembrane region" description="Helical" evidence="8">
    <location>
        <begin position="6"/>
        <end position="24"/>
    </location>
</feature>
<comment type="subcellular location">
    <subcellularLocation>
        <location evidence="1">Cell membrane</location>
        <topology evidence="1">Multi-pass membrane protein</topology>
    </subcellularLocation>
</comment>
<keyword evidence="6 8" id="KW-1133">Transmembrane helix</keyword>
<evidence type="ECO:0000256" key="8">
    <source>
        <dbReference type="SAM" id="Phobius"/>
    </source>
</evidence>
<evidence type="ECO:0000256" key="5">
    <source>
        <dbReference type="ARBA" id="ARBA00022692"/>
    </source>
</evidence>
<gene>
    <name evidence="9" type="ORF">PKOR_17730</name>
</gene>
<dbReference type="PATRIC" id="fig|400092.3.peg.3889"/>
<keyword evidence="10" id="KW-1185">Reference proteome</keyword>
<dbReference type="OrthoDB" id="9799958at2"/>
<comment type="similarity">
    <text evidence="2">Belongs to the CPA3 antiporters (TC 2.A.63) subunit F family.</text>
</comment>
<keyword evidence="3" id="KW-0813">Transport</keyword>
<dbReference type="HOGENOM" id="CLU_125825_1_2_10"/>
<evidence type="ECO:0000313" key="9">
    <source>
        <dbReference type="EMBL" id="AKD04597.1"/>
    </source>
</evidence>
<feature type="transmembrane region" description="Helical" evidence="8">
    <location>
        <begin position="65"/>
        <end position="85"/>
    </location>
</feature>
<dbReference type="STRING" id="400092.PKOR_17730"/>
<organism evidence="9 10">
    <name type="scientific">Pontibacter korlensis</name>
    <dbReference type="NCBI Taxonomy" id="400092"/>
    <lineage>
        <taxon>Bacteria</taxon>
        <taxon>Pseudomonadati</taxon>
        <taxon>Bacteroidota</taxon>
        <taxon>Cytophagia</taxon>
        <taxon>Cytophagales</taxon>
        <taxon>Hymenobacteraceae</taxon>
        <taxon>Pontibacter</taxon>
    </lineage>
</organism>
<evidence type="ECO:0000256" key="7">
    <source>
        <dbReference type="ARBA" id="ARBA00023136"/>
    </source>
</evidence>
<protein>
    <submittedName>
        <fullName evidence="9">Cation:proton antiporter</fullName>
    </submittedName>
</protein>
<evidence type="ECO:0000256" key="3">
    <source>
        <dbReference type="ARBA" id="ARBA00022448"/>
    </source>
</evidence>
<keyword evidence="7 8" id="KW-0472">Membrane</keyword>
<dbReference type="Proteomes" id="UP000033109">
    <property type="component" value="Chromosome"/>
</dbReference>
<sequence length="89" mass="9996">MSIFHITLIIAMVMLSICLLLTAIRFSIGPTLPDRVTAFDLFVANVIGIIIIYTELTQNEDFIDVAMILSLFGFLGSISFAYYIMRITK</sequence>
<dbReference type="EMBL" id="CP009621">
    <property type="protein sequence ID" value="AKD04597.1"/>
    <property type="molecule type" value="Genomic_DNA"/>
</dbReference>
<dbReference type="AlphaFoldDB" id="A0A0E3UXW5"/>
<evidence type="ECO:0000256" key="1">
    <source>
        <dbReference type="ARBA" id="ARBA00004651"/>
    </source>
</evidence>